<reference evidence="2 3" key="1">
    <citation type="submission" date="2019-04" db="EMBL/GenBank/DDBJ databases">
        <title>Streptomyces oryziradicis sp. nov., a novel actinomycete isolated from rhizosphere soil of rice (Oryza sativa L.).</title>
        <authorList>
            <person name="Li C."/>
        </authorList>
    </citation>
    <scope>NUCLEOTIDE SEQUENCE [LARGE SCALE GENOMIC DNA]</scope>
    <source>
        <strain evidence="2 3">NEAU-C40</strain>
    </source>
</reference>
<feature type="compositionally biased region" description="Low complexity" evidence="1">
    <location>
        <begin position="186"/>
        <end position="198"/>
    </location>
</feature>
<comment type="caution">
    <text evidence="2">The sequence shown here is derived from an EMBL/GenBank/DDBJ whole genome shotgun (WGS) entry which is preliminary data.</text>
</comment>
<dbReference type="Pfam" id="PF01391">
    <property type="entry name" value="Collagen"/>
    <property type="match status" value="1"/>
</dbReference>
<dbReference type="PANTHER" id="PTHR24637:SF428">
    <property type="entry name" value="SCAVENGER RECEPTOR CLASS A MEMBER 3"/>
    <property type="match status" value="1"/>
</dbReference>
<keyword evidence="3" id="KW-1185">Reference proteome</keyword>
<dbReference type="PANTHER" id="PTHR24637">
    <property type="entry name" value="COLLAGEN"/>
    <property type="match status" value="1"/>
</dbReference>
<name>A0A4U0SQ30_9ACTN</name>
<proteinExistence type="predicted"/>
<dbReference type="InterPro" id="IPR008160">
    <property type="entry name" value="Collagen"/>
</dbReference>
<feature type="compositionally biased region" description="Low complexity" evidence="1">
    <location>
        <begin position="165"/>
        <end position="177"/>
    </location>
</feature>
<dbReference type="EMBL" id="SUMC01000015">
    <property type="protein sequence ID" value="TKA10337.1"/>
    <property type="molecule type" value="Genomic_DNA"/>
</dbReference>
<evidence type="ECO:0000313" key="2">
    <source>
        <dbReference type="EMBL" id="TKA10337.1"/>
    </source>
</evidence>
<organism evidence="2 3">
    <name type="scientific">Actinacidiphila oryziradicis</name>
    <dbReference type="NCBI Taxonomy" id="2571141"/>
    <lineage>
        <taxon>Bacteria</taxon>
        <taxon>Bacillati</taxon>
        <taxon>Actinomycetota</taxon>
        <taxon>Actinomycetes</taxon>
        <taxon>Kitasatosporales</taxon>
        <taxon>Streptomycetaceae</taxon>
        <taxon>Actinacidiphila</taxon>
    </lineage>
</organism>
<protein>
    <submittedName>
        <fullName evidence="2">Collagen-like protein</fullName>
    </submittedName>
</protein>
<gene>
    <name evidence="2" type="ORF">FCI23_18095</name>
</gene>
<feature type="region of interest" description="Disordered" evidence="1">
    <location>
        <begin position="149"/>
        <end position="219"/>
    </location>
</feature>
<keyword evidence="2" id="KW-0176">Collagen</keyword>
<evidence type="ECO:0000256" key="1">
    <source>
        <dbReference type="SAM" id="MobiDB-lite"/>
    </source>
</evidence>
<accession>A0A4U0SQ30</accession>
<evidence type="ECO:0000313" key="3">
    <source>
        <dbReference type="Proteomes" id="UP000305778"/>
    </source>
</evidence>
<feature type="compositionally biased region" description="Gly residues" evidence="1">
    <location>
        <begin position="205"/>
        <end position="214"/>
    </location>
</feature>
<dbReference type="OrthoDB" id="3482365at2"/>
<dbReference type="Proteomes" id="UP000305778">
    <property type="component" value="Unassembled WGS sequence"/>
</dbReference>
<dbReference type="AlphaFoldDB" id="A0A4U0SQ30"/>
<sequence length="345" mass="34307">MTANTYSLARVRGWARGCCVRSGASARRDTDPALPRGKHHRCRGPRARHVRIWSTHLIPGDVLASSRPSSPPLLSSSFTSSAVKALVVAAITTGTLTGFTANAADRTRLDTSQAIHACYIPNLVSVRIVPADGRCFPWEVSVTWYRTGPQGPAGPAGPSGPTGPAGPTGAIGPAGLTGNTGPAGPIGPTGLNGLNGPAGPMGPMGPTGGPGAAGPIGPQGPAGVNNGVLAGLVTFVDPLQPDGFAGSAGQAGLALTSDEVSMPMPLSATAASLQVRVASGASGVTVRLLKNDLGTALTCTTSAAGTCSATATPAVAFAPGDRVSVEVQHTGGLLRGVRWSIALEA</sequence>